<dbReference type="EMBL" id="CP036275">
    <property type="protein sequence ID" value="QDU37190.1"/>
    <property type="molecule type" value="Genomic_DNA"/>
</dbReference>
<keyword evidence="4" id="KW-1185">Reference proteome</keyword>
<reference evidence="3 4" key="1">
    <citation type="submission" date="2019-02" db="EMBL/GenBank/DDBJ databases">
        <title>Deep-cultivation of Planctomycetes and their phenomic and genomic characterization uncovers novel biology.</title>
        <authorList>
            <person name="Wiegand S."/>
            <person name="Jogler M."/>
            <person name="Boedeker C."/>
            <person name="Pinto D."/>
            <person name="Vollmers J."/>
            <person name="Rivas-Marin E."/>
            <person name="Kohn T."/>
            <person name="Peeters S.H."/>
            <person name="Heuer A."/>
            <person name="Rast P."/>
            <person name="Oberbeckmann S."/>
            <person name="Bunk B."/>
            <person name="Jeske O."/>
            <person name="Meyerdierks A."/>
            <person name="Storesund J.E."/>
            <person name="Kallscheuer N."/>
            <person name="Luecker S."/>
            <person name="Lage O.M."/>
            <person name="Pohl T."/>
            <person name="Merkel B.J."/>
            <person name="Hornburger P."/>
            <person name="Mueller R.-W."/>
            <person name="Bruemmer F."/>
            <person name="Labrenz M."/>
            <person name="Spormann A.M."/>
            <person name="Op den Camp H."/>
            <person name="Overmann J."/>
            <person name="Amann R."/>
            <person name="Jetten M.S.M."/>
            <person name="Mascher T."/>
            <person name="Medema M.H."/>
            <person name="Devos D.P."/>
            <person name="Kaster A.-K."/>
            <person name="Ovreas L."/>
            <person name="Rohde M."/>
            <person name="Galperin M.Y."/>
            <person name="Jogler C."/>
        </authorList>
    </citation>
    <scope>NUCLEOTIDE SEQUENCE [LARGE SCALE GENOMIC DNA]</scope>
    <source>
        <strain evidence="3 4">Mal4</strain>
    </source>
</reference>
<dbReference type="KEGG" id="mri:Mal4_14990"/>
<dbReference type="NCBIfam" id="TIGR02595">
    <property type="entry name" value="PEP_CTERM"/>
    <property type="match status" value="1"/>
</dbReference>
<proteinExistence type="predicted"/>
<dbReference type="InterPro" id="IPR013424">
    <property type="entry name" value="Ice-binding_C"/>
</dbReference>
<dbReference type="RefSeq" id="WP_145367961.1">
    <property type="nucleotide sequence ID" value="NZ_CP036275.1"/>
</dbReference>
<dbReference type="Proteomes" id="UP000320496">
    <property type="component" value="Chromosome"/>
</dbReference>
<feature type="chain" id="PRO_5022228893" evidence="1">
    <location>
        <begin position="26"/>
        <end position="270"/>
    </location>
</feature>
<dbReference type="InterPro" id="IPR054644">
    <property type="entry name" value="Xrt_dep_XDD4"/>
</dbReference>
<dbReference type="NCBIfam" id="NF045504">
    <property type="entry name" value="Xrt_dep_XDD4"/>
    <property type="match status" value="1"/>
</dbReference>
<evidence type="ECO:0000313" key="4">
    <source>
        <dbReference type="Proteomes" id="UP000320496"/>
    </source>
</evidence>
<sequence length="270" mass="27799" precursor="true">MKVRNLTKKLIAFLSLLLVSVQADAGTLLFSTTVDPPGSNVDGATVSAEFSEVSGGQFTLTLTYISADVAGKFDNVAVMTGFVWQADSSAKIEAESAVVATGSQLVKLDKPSKSAVPYSPQFTDVSPYWGFDPDLVGAGTAGGGGSGLPDGTFGSHNLIGDGGSPGGVDYGLVPVLAPGDDYWVTQSPVIESSLVLTFTVTEGTFNPLTDVTSGSFLFGSELNVRSAGGPIIDDTTVVPEPSSLALLGMGLATVAGGRWRKRRRGTNPQD</sequence>
<accession>A0A517Z3X0</accession>
<feature type="domain" description="Ice-binding protein C-terminal" evidence="2">
    <location>
        <begin position="238"/>
        <end position="261"/>
    </location>
</feature>
<organism evidence="3 4">
    <name type="scientific">Maioricimonas rarisocia</name>
    <dbReference type="NCBI Taxonomy" id="2528026"/>
    <lineage>
        <taxon>Bacteria</taxon>
        <taxon>Pseudomonadati</taxon>
        <taxon>Planctomycetota</taxon>
        <taxon>Planctomycetia</taxon>
        <taxon>Planctomycetales</taxon>
        <taxon>Planctomycetaceae</taxon>
        <taxon>Maioricimonas</taxon>
    </lineage>
</organism>
<evidence type="ECO:0000256" key="1">
    <source>
        <dbReference type="SAM" id="SignalP"/>
    </source>
</evidence>
<gene>
    <name evidence="3" type="ORF">Mal4_14990</name>
</gene>
<evidence type="ECO:0000259" key="2">
    <source>
        <dbReference type="Pfam" id="PF07589"/>
    </source>
</evidence>
<evidence type="ECO:0000313" key="3">
    <source>
        <dbReference type="EMBL" id="QDU37190.1"/>
    </source>
</evidence>
<protein>
    <submittedName>
        <fullName evidence="3">PEP-CTERM motif protein</fullName>
    </submittedName>
</protein>
<dbReference type="AlphaFoldDB" id="A0A517Z3X0"/>
<name>A0A517Z3X0_9PLAN</name>
<dbReference type="Pfam" id="PF07589">
    <property type="entry name" value="PEP-CTERM"/>
    <property type="match status" value="1"/>
</dbReference>
<keyword evidence="1" id="KW-0732">Signal</keyword>
<feature type="signal peptide" evidence="1">
    <location>
        <begin position="1"/>
        <end position="25"/>
    </location>
</feature>